<name>A0A4V6RB32_9SPHN</name>
<keyword evidence="1" id="KW-0472">Membrane</keyword>
<accession>A0A4V6RB32</accession>
<organism evidence="2 3">
    <name type="scientific">Sphingomonas naasensis</name>
    <dbReference type="NCBI Taxonomy" id="1344951"/>
    <lineage>
        <taxon>Bacteria</taxon>
        <taxon>Pseudomonadati</taxon>
        <taxon>Pseudomonadota</taxon>
        <taxon>Alphaproteobacteria</taxon>
        <taxon>Sphingomonadales</taxon>
        <taxon>Sphingomonadaceae</taxon>
        <taxon>Sphingomonas</taxon>
    </lineage>
</organism>
<keyword evidence="3" id="KW-1185">Reference proteome</keyword>
<evidence type="ECO:0000313" key="3">
    <source>
        <dbReference type="Proteomes" id="UP000309848"/>
    </source>
</evidence>
<evidence type="ECO:0000256" key="1">
    <source>
        <dbReference type="SAM" id="Phobius"/>
    </source>
</evidence>
<dbReference type="RefSeq" id="WP_166745718.1">
    <property type="nucleotide sequence ID" value="NZ_JAASQM010000002.1"/>
</dbReference>
<comment type="caution">
    <text evidence="2">The sequence shown here is derived from an EMBL/GenBank/DDBJ whole genome shotgun (WGS) entry which is preliminary data.</text>
</comment>
<evidence type="ECO:0000313" key="2">
    <source>
        <dbReference type="EMBL" id="TGX43402.1"/>
    </source>
</evidence>
<dbReference type="Proteomes" id="UP000309848">
    <property type="component" value="Unassembled WGS sequence"/>
</dbReference>
<keyword evidence="1" id="KW-1133">Transmembrane helix</keyword>
<feature type="transmembrane region" description="Helical" evidence="1">
    <location>
        <begin position="7"/>
        <end position="29"/>
    </location>
</feature>
<reference evidence="2 3" key="1">
    <citation type="submission" date="2019-04" db="EMBL/GenBank/DDBJ databases">
        <title>Sphingomonas psychrotolerans sp. nov., isolated from soil in the Tianshan Mountains, Xinjiang, China.</title>
        <authorList>
            <person name="Luo Y."/>
            <person name="Sheng H."/>
        </authorList>
    </citation>
    <scope>NUCLEOTIDE SEQUENCE [LARGE SCALE GENOMIC DNA]</scope>
    <source>
        <strain evidence="2 3">KIS18-15</strain>
    </source>
</reference>
<keyword evidence="1" id="KW-0812">Transmembrane</keyword>
<dbReference type="AlphaFoldDB" id="A0A4V6RB32"/>
<proteinExistence type="predicted"/>
<dbReference type="EMBL" id="SRXU01000003">
    <property type="protein sequence ID" value="TGX43402.1"/>
    <property type="molecule type" value="Genomic_DNA"/>
</dbReference>
<gene>
    <name evidence="2" type="ORF">E5A74_09610</name>
</gene>
<sequence length="128" mass="14150">MSPGAKFFLGMMLVPMIVVPAFVVSRITFYVPSGLLADAAERERYSSDARAEMARLLRYCRKHGDTHFKARDIGVAYRSITSWRNDAGWLARTAIECADGEACTVRAKALIAAPRASAPCSWLNPRLN</sequence>
<protein>
    <submittedName>
        <fullName evidence="2">Uncharacterized protein</fullName>
    </submittedName>
</protein>